<dbReference type="NCBIfam" id="TIGR00621">
    <property type="entry name" value="ssb"/>
    <property type="match status" value="1"/>
</dbReference>
<dbReference type="PANTHER" id="PTHR10302:SF0">
    <property type="entry name" value="SINGLE-STRANDED DNA-BINDING PROTEIN, MITOCHONDRIAL"/>
    <property type="match status" value="1"/>
</dbReference>
<protein>
    <recommendedName>
        <fullName evidence="2 3">Single-stranded DNA-binding protein</fullName>
        <shortName evidence="2">SSB</shortName>
    </recommendedName>
</protein>
<dbReference type="SUPFAM" id="SSF50249">
    <property type="entry name" value="Nucleic acid-binding proteins"/>
    <property type="match status" value="1"/>
</dbReference>
<dbReference type="KEGG" id="fld:ABNE31_01535"/>
<dbReference type="Gene3D" id="2.40.50.140">
    <property type="entry name" value="Nucleic acid-binding proteins"/>
    <property type="match status" value="1"/>
</dbReference>
<organism evidence="5">
    <name type="scientific">Flagellimonas sp. MMG031</name>
    <dbReference type="NCBI Taxonomy" id="3158549"/>
    <lineage>
        <taxon>Bacteria</taxon>
        <taxon>Pseudomonadati</taxon>
        <taxon>Bacteroidota</taxon>
        <taxon>Flavobacteriia</taxon>
        <taxon>Flavobacteriales</taxon>
        <taxon>Flavobacteriaceae</taxon>
        <taxon>Flagellimonas</taxon>
    </lineage>
</organism>
<keyword evidence="2" id="KW-0235">DNA replication</keyword>
<dbReference type="PROSITE" id="PS50935">
    <property type="entry name" value="SSB"/>
    <property type="match status" value="1"/>
</dbReference>
<evidence type="ECO:0000256" key="1">
    <source>
        <dbReference type="ARBA" id="ARBA00023125"/>
    </source>
</evidence>
<dbReference type="AlphaFoldDB" id="A0AAU7MZD3"/>
<proteinExistence type="inferred from homology"/>
<dbReference type="GO" id="GO:0006310">
    <property type="term" value="P:DNA recombination"/>
    <property type="evidence" value="ECO:0007669"/>
    <property type="project" value="UniProtKB-UniRule"/>
</dbReference>
<evidence type="ECO:0000256" key="4">
    <source>
        <dbReference type="SAM" id="MobiDB-lite"/>
    </source>
</evidence>
<dbReference type="HAMAP" id="MF_00984">
    <property type="entry name" value="SSB"/>
    <property type="match status" value="1"/>
</dbReference>
<dbReference type="InterPro" id="IPR011344">
    <property type="entry name" value="ssDNA-bd"/>
</dbReference>
<dbReference type="CDD" id="cd04496">
    <property type="entry name" value="SSB_OBF"/>
    <property type="match status" value="1"/>
</dbReference>
<dbReference type="GO" id="GO:0006260">
    <property type="term" value="P:DNA replication"/>
    <property type="evidence" value="ECO:0007669"/>
    <property type="project" value="UniProtKB-UniRule"/>
</dbReference>
<gene>
    <name evidence="5" type="primary">ssb</name>
    <name evidence="5" type="ORF">ABNE31_01535</name>
</gene>
<dbReference type="PIRSF" id="PIRSF002070">
    <property type="entry name" value="SSB"/>
    <property type="match status" value="1"/>
</dbReference>
<dbReference type="GO" id="GO:0003697">
    <property type="term" value="F:single-stranded DNA binding"/>
    <property type="evidence" value="ECO:0007669"/>
    <property type="project" value="UniProtKB-UniRule"/>
</dbReference>
<dbReference type="InterPro" id="IPR000424">
    <property type="entry name" value="Primosome_PriB/ssb"/>
</dbReference>
<keyword evidence="2" id="KW-0233">DNA recombination</keyword>
<dbReference type="InterPro" id="IPR012340">
    <property type="entry name" value="NA-bd_OB-fold"/>
</dbReference>
<accession>A0AAU7MZD3</accession>
<dbReference type="RefSeq" id="WP_293280699.1">
    <property type="nucleotide sequence ID" value="NZ_CP157804.1"/>
</dbReference>
<feature type="compositionally biased region" description="Acidic residues" evidence="4">
    <location>
        <begin position="143"/>
        <end position="153"/>
    </location>
</feature>
<dbReference type="Pfam" id="PF00436">
    <property type="entry name" value="SSB"/>
    <property type="match status" value="1"/>
</dbReference>
<sequence>MSGTLNKVMLIGHLGDEVKMHYFEGGNCIGRFPLATNETYTNRQTGERVTNTDWHNIVVRNKAAEICEKYLSKGDKVYVEGRLKNRQWQGEDGNMRYTTEVHVQDFTFLTTKKESMANAQSSGSSPSNYQEPAGGQSSAAPMEDTEEDDDLPF</sequence>
<comment type="subunit">
    <text evidence="2">Homotetramer.</text>
</comment>
<evidence type="ECO:0000256" key="2">
    <source>
        <dbReference type="HAMAP-Rule" id="MF_00984"/>
    </source>
</evidence>
<dbReference type="GO" id="GO:0009295">
    <property type="term" value="C:nucleoid"/>
    <property type="evidence" value="ECO:0007669"/>
    <property type="project" value="TreeGrafter"/>
</dbReference>
<comment type="function">
    <text evidence="2">Plays an important role in DNA replication, recombination and repair. Binds to ssDNA and to an array of partner proteins to recruit them to their sites of action during DNA metabolism.</text>
</comment>
<keyword evidence="2" id="KW-0234">DNA repair</keyword>
<dbReference type="PANTHER" id="PTHR10302">
    <property type="entry name" value="SINGLE-STRANDED DNA-BINDING PROTEIN"/>
    <property type="match status" value="1"/>
</dbReference>
<evidence type="ECO:0000256" key="3">
    <source>
        <dbReference type="PIRNR" id="PIRNR002070"/>
    </source>
</evidence>
<comment type="caution">
    <text evidence="2">Lacks conserved residue(s) required for the propagation of feature annotation.</text>
</comment>
<keyword evidence="2" id="KW-0227">DNA damage</keyword>
<dbReference type="EMBL" id="CP157804">
    <property type="protein sequence ID" value="XBQ23607.1"/>
    <property type="molecule type" value="Genomic_DNA"/>
</dbReference>
<reference evidence="5" key="1">
    <citation type="submission" date="2024-05" db="EMBL/GenBank/DDBJ databases">
        <title>Draft Genome Sequences of Flagellimonas sp. MMG031 and Marinobacter sp. MMG032 Isolated from the dinoflagellate Symbiodinium pilosum.</title>
        <authorList>
            <person name="Shikuma N.J."/>
            <person name="Farrell M.V."/>
        </authorList>
    </citation>
    <scope>NUCLEOTIDE SEQUENCE</scope>
    <source>
        <strain evidence="5">MMG031</strain>
    </source>
</reference>
<feature type="compositionally biased region" description="Polar residues" evidence="4">
    <location>
        <begin position="117"/>
        <end position="139"/>
    </location>
</feature>
<dbReference type="GO" id="GO:0006281">
    <property type="term" value="P:DNA repair"/>
    <property type="evidence" value="ECO:0007669"/>
    <property type="project" value="UniProtKB-UniRule"/>
</dbReference>
<feature type="short sequence motif" description="Important for interaction with partner proteins" evidence="2">
    <location>
        <begin position="148"/>
        <end position="153"/>
    </location>
</feature>
<feature type="region of interest" description="Disordered" evidence="4">
    <location>
        <begin position="114"/>
        <end position="153"/>
    </location>
</feature>
<name>A0AAU7MZD3_9FLAO</name>
<keyword evidence="1 2" id="KW-0238">DNA-binding</keyword>
<evidence type="ECO:0000313" key="5">
    <source>
        <dbReference type="EMBL" id="XBQ23607.1"/>
    </source>
</evidence>